<dbReference type="PANTHER" id="PTHR43685:SF3">
    <property type="entry name" value="SLR2126 PROTEIN"/>
    <property type="match status" value="1"/>
</dbReference>
<name>A0A919V514_9ACTN</name>
<evidence type="ECO:0008006" key="6">
    <source>
        <dbReference type="Google" id="ProtNLM"/>
    </source>
</evidence>
<dbReference type="Proteomes" id="UP000655287">
    <property type="component" value="Unassembled WGS sequence"/>
</dbReference>
<dbReference type="InterPro" id="IPR050834">
    <property type="entry name" value="Glycosyltransf_2"/>
</dbReference>
<protein>
    <recommendedName>
        <fullName evidence="6">Glycosyltransferase</fullName>
    </recommendedName>
</protein>
<dbReference type="InterPro" id="IPR001173">
    <property type="entry name" value="Glyco_trans_2-like"/>
</dbReference>
<evidence type="ECO:0000259" key="3">
    <source>
        <dbReference type="Pfam" id="PF02709"/>
    </source>
</evidence>
<dbReference type="GO" id="GO:0016740">
    <property type="term" value="F:transferase activity"/>
    <property type="evidence" value="ECO:0007669"/>
    <property type="project" value="UniProtKB-KW"/>
</dbReference>
<evidence type="ECO:0000256" key="1">
    <source>
        <dbReference type="ARBA" id="ARBA00022679"/>
    </source>
</evidence>
<proteinExistence type="predicted"/>
<feature type="domain" description="Galactosyltransferase C-terminal" evidence="3">
    <location>
        <begin position="175"/>
        <end position="237"/>
    </location>
</feature>
<dbReference type="InterPro" id="IPR027791">
    <property type="entry name" value="Galactosyl_T_C"/>
</dbReference>
<dbReference type="Pfam" id="PF02709">
    <property type="entry name" value="Glyco_transf_7C"/>
    <property type="match status" value="1"/>
</dbReference>
<evidence type="ECO:0000313" key="5">
    <source>
        <dbReference type="Proteomes" id="UP000655287"/>
    </source>
</evidence>
<dbReference type="Pfam" id="PF00535">
    <property type="entry name" value="Glycos_transf_2"/>
    <property type="match status" value="1"/>
</dbReference>
<keyword evidence="1" id="KW-0808">Transferase</keyword>
<sequence>MAERPRPDVSVIIPTYNRARELARTLRTLACQDLPPDRYEVIVADDGSTDDTRAVVAAQDEAFEIGYVHQEDDGFRAGQARNLGAARAAGRILVFLDSGTLATRGLLSAHLAAHRDAGQAVIGYMFGYDHDLAGRIGPGDLDRDPDELAGRLLESGRHLDMREPTYRELGDDLTRYAAPWIFFWTGNVSVGADEFRSVGGFDPDFVGWSGEDVELGRRLYEKGLAFRLARAAAIVEIPHERDLAALRPSYEAHALLLLKKHVDPVVEVSTVCWAHELHPRLAELRAATPRRLALARARVGPPGGAPAGPPAGAPGTVLFGADCLPGTGGAVCLEPDPGLARHVRRHAAGTEVLPLYGMRTLFDAGTFERAELAASLRAYPRWAVGLLEREAARIARDVWWRPGGPDSGPAGGDHA</sequence>
<dbReference type="PANTHER" id="PTHR43685">
    <property type="entry name" value="GLYCOSYLTRANSFERASE"/>
    <property type="match status" value="1"/>
</dbReference>
<dbReference type="SUPFAM" id="SSF53448">
    <property type="entry name" value="Nucleotide-diphospho-sugar transferases"/>
    <property type="match status" value="1"/>
</dbReference>
<evidence type="ECO:0000259" key="2">
    <source>
        <dbReference type="Pfam" id="PF00535"/>
    </source>
</evidence>
<reference evidence="4" key="1">
    <citation type="submission" date="2021-01" db="EMBL/GenBank/DDBJ databases">
        <title>Whole genome shotgun sequence of Sphaerisporangium rufum NBRC 109079.</title>
        <authorList>
            <person name="Komaki H."/>
            <person name="Tamura T."/>
        </authorList>
    </citation>
    <scope>NUCLEOTIDE SEQUENCE</scope>
    <source>
        <strain evidence="4">NBRC 109079</strain>
    </source>
</reference>
<gene>
    <name evidence="4" type="ORF">Sru01_28020</name>
</gene>
<keyword evidence="5" id="KW-1185">Reference proteome</keyword>
<dbReference type="RefSeq" id="WP_203984833.1">
    <property type="nucleotide sequence ID" value="NZ_BOOU01000041.1"/>
</dbReference>
<comment type="caution">
    <text evidence="4">The sequence shown here is derived from an EMBL/GenBank/DDBJ whole genome shotgun (WGS) entry which is preliminary data.</text>
</comment>
<dbReference type="InterPro" id="IPR029044">
    <property type="entry name" value="Nucleotide-diphossugar_trans"/>
</dbReference>
<organism evidence="4 5">
    <name type="scientific">Sphaerisporangium rufum</name>
    <dbReference type="NCBI Taxonomy" id="1381558"/>
    <lineage>
        <taxon>Bacteria</taxon>
        <taxon>Bacillati</taxon>
        <taxon>Actinomycetota</taxon>
        <taxon>Actinomycetes</taxon>
        <taxon>Streptosporangiales</taxon>
        <taxon>Streptosporangiaceae</taxon>
        <taxon>Sphaerisporangium</taxon>
    </lineage>
</organism>
<dbReference type="EMBL" id="BOOU01000041">
    <property type="protein sequence ID" value="GII77820.1"/>
    <property type="molecule type" value="Genomic_DNA"/>
</dbReference>
<accession>A0A919V514</accession>
<dbReference type="AlphaFoldDB" id="A0A919V514"/>
<evidence type="ECO:0000313" key="4">
    <source>
        <dbReference type="EMBL" id="GII77820.1"/>
    </source>
</evidence>
<dbReference type="Gene3D" id="3.90.550.10">
    <property type="entry name" value="Spore Coat Polysaccharide Biosynthesis Protein SpsA, Chain A"/>
    <property type="match status" value="1"/>
</dbReference>
<feature type="domain" description="Glycosyltransferase 2-like" evidence="2">
    <location>
        <begin position="10"/>
        <end position="123"/>
    </location>
</feature>